<evidence type="ECO:0000313" key="4">
    <source>
        <dbReference type="Proteomes" id="UP001596989"/>
    </source>
</evidence>
<evidence type="ECO:0000259" key="2">
    <source>
        <dbReference type="PROSITE" id="PS50887"/>
    </source>
</evidence>
<dbReference type="SUPFAM" id="SSF55785">
    <property type="entry name" value="PYP-like sensor domain (PAS domain)"/>
    <property type="match status" value="1"/>
</dbReference>
<feature type="domain" description="GGDEF" evidence="2">
    <location>
        <begin position="379"/>
        <end position="505"/>
    </location>
</feature>
<dbReference type="PANTHER" id="PTHR46663:SF2">
    <property type="entry name" value="GGDEF DOMAIN-CONTAINING PROTEIN"/>
    <property type="match status" value="1"/>
</dbReference>
<gene>
    <name evidence="3" type="ORF">ACFQ2I_11675</name>
</gene>
<dbReference type="PANTHER" id="PTHR46663">
    <property type="entry name" value="DIGUANYLATE CYCLASE DGCT-RELATED"/>
    <property type="match status" value="1"/>
</dbReference>
<feature type="transmembrane region" description="Helical" evidence="1">
    <location>
        <begin position="178"/>
        <end position="199"/>
    </location>
</feature>
<proteinExistence type="predicted"/>
<dbReference type="CDD" id="cd01949">
    <property type="entry name" value="GGDEF"/>
    <property type="match status" value="1"/>
</dbReference>
<organism evidence="3 4">
    <name type="scientific">Paenibacillus chungangensis</name>
    <dbReference type="NCBI Taxonomy" id="696535"/>
    <lineage>
        <taxon>Bacteria</taxon>
        <taxon>Bacillati</taxon>
        <taxon>Bacillota</taxon>
        <taxon>Bacilli</taxon>
        <taxon>Bacillales</taxon>
        <taxon>Paenibacillaceae</taxon>
        <taxon>Paenibacillus</taxon>
    </lineage>
</organism>
<accession>A0ABW3HRH1</accession>
<dbReference type="InterPro" id="IPR035965">
    <property type="entry name" value="PAS-like_dom_sf"/>
</dbReference>
<dbReference type="InterPro" id="IPR029787">
    <property type="entry name" value="Nucleotide_cyclase"/>
</dbReference>
<dbReference type="InterPro" id="IPR052163">
    <property type="entry name" value="DGC-Regulatory_Protein"/>
</dbReference>
<dbReference type="PROSITE" id="PS50887">
    <property type="entry name" value="GGDEF"/>
    <property type="match status" value="1"/>
</dbReference>
<evidence type="ECO:0000256" key="1">
    <source>
        <dbReference type="SAM" id="Phobius"/>
    </source>
</evidence>
<dbReference type="RefSeq" id="WP_377564385.1">
    <property type="nucleotide sequence ID" value="NZ_JBHTJZ010000012.1"/>
</dbReference>
<feature type="transmembrane region" description="Helical" evidence="1">
    <location>
        <begin position="35"/>
        <end position="52"/>
    </location>
</feature>
<keyword evidence="1" id="KW-0472">Membrane</keyword>
<feature type="transmembrane region" description="Helical" evidence="1">
    <location>
        <begin position="205"/>
        <end position="221"/>
    </location>
</feature>
<keyword evidence="4" id="KW-1185">Reference proteome</keyword>
<dbReference type="NCBIfam" id="TIGR00254">
    <property type="entry name" value="GGDEF"/>
    <property type="match status" value="1"/>
</dbReference>
<reference evidence="4" key="1">
    <citation type="journal article" date="2019" name="Int. J. Syst. Evol. Microbiol.">
        <title>The Global Catalogue of Microorganisms (GCM) 10K type strain sequencing project: providing services to taxonomists for standard genome sequencing and annotation.</title>
        <authorList>
            <consortium name="The Broad Institute Genomics Platform"/>
            <consortium name="The Broad Institute Genome Sequencing Center for Infectious Disease"/>
            <person name="Wu L."/>
            <person name="Ma J."/>
        </authorList>
    </citation>
    <scope>NUCLEOTIDE SEQUENCE [LARGE SCALE GENOMIC DNA]</scope>
    <source>
        <strain evidence="4">CCUG 59129</strain>
    </source>
</reference>
<protein>
    <submittedName>
        <fullName evidence="3">GGDEF domain-containing protein</fullName>
    </submittedName>
</protein>
<name>A0ABW3HRH1_9BACL</name>
<comment type="caution">
    <text evidence="3">The sequence shown here is derived from an EMBL/GenBank/DDBJ whole genome shotgun (WGS) entry which is preliminary data.</text>
</comment>
<dbReference type="Proteomes" id="UP001596989">
    <property type="component" value="Unassembled WGS sequence"/>
</dbReference>
<dbReference type="SUPFAM" id="SSF55073">
    <property type="entry name" value="Nucleotide cyclase"/>
    <property type="match status" value="1"/>
</dbReference>
<dbReference type="Pfam" id="PF00990">
    <property type="entry name" value="GGDEF"/>
    <property type="match status" value="1"/>
</dbReference>
<dbReference type="InterPro" id="IPR000160">
    <property type="entry name" value="GGDEF_dom"/>
</dbReference>
<feature type="transmembrane region" description="Helical" evidence="1">
    <location>
        <begin position="101"/>
        <end position="125"/>
    </location>
</feature>
<feature type="transmembrane region" description="Helical" evidence="1">
    <location>
        <begin position="6"/>
        <end position="23"/>
    </location>
</feature>
<keyword evidence="1" id="KW-1133">Transmembrane helix</keyword>
<dbReference type="Gene3D" id="3.30.450.20">
    <property type="entry name" value="PAS domain"/>
    <property type="match status" value="1"/>
</dbReference>
<keyword evidence="1" id="KW-0812">Transmembrane</keyword>
<dbReference type="Gene3D" id="3.30.70.270">
    <property type="match status" value="1"/>
</dbReference>
<evidence type="ECO:0000313" key="3">
    <source>
        <dbReference type="EMBL" id="MFD0960054.1"/>
    </source>
</evidence>
<feature type="transmembrane region" description="Helical" evidence="1">
    <location>
        <begin position="72"/>
        <end position="89"/>
    </location>
</feature>
<dbReference type="EMBL" id="JBHTJZ010000012">
    <property type="protein sequence ID" value="MFD0960054.1"/>
    <property type="molecule type" value="Genomic_DNA"/>
</dbReference>
<feature type="transmembrane region" description="Helical" evidence="1">
    <location>
        <begin position="145"/>
        <end position="166"/>
    </location>
</feature>
<sequence>MNLEDALLLLFTHGLPILFFAYMATDVLLRNFRKVEHILLSLIAICYLLLFAEEYVRNQVSIAYSPLLSSLWLSSVGIIIPGLCFHFLIKFTSLDAGLSRWFYPWVFYLPLLFVAVNLATGAQLISAQQFVEAGMWKLPVYNEGYYIAMTSSVFMDLLFLIPLLIAISKARTQEQRSIYKQLIWGISISIVWHAIFGYINFGDSLPPYPYLYSGILWCYFLRRTMRKHDFLNLYDKRFEKLYNLNPDAIVLVNLKGNVKTANPGAKRFFDSIRVEPDRCLQLLNHEITTRIHAQLAVKQMETEIETNAGRMALLVNADYVWVDNELHILLILRDITFQKQQQDEIRFLAYHDPLTRLPNRRYFYEKLEEALEEASTHQETLALLLIDLDQLKWLNDNRGHLAGDDALRQAARIMQQVVADRGVAARMGGDEFILIIRHSPAVREIQTLIQHMQDEFNRYTAPYGTLPVGISIGASYYPADGTDGQALINAADNAMFEMKRSRATV</sequence>
<dbReference type="SMART" id="SM00267">
    <property type="entry name" value="GGDEF"/>
    <property type="match status" value="1"/>
</dbReference>
<dbReference type="InterPro" id="IPR043128">
    <property type="entry name" value="Rev_trsase/Diguanyl_cyclase"/>
</dbReference>